<comment type="caution">
    <text evidence="3">The sequence shown here is derived from an EMBL/GenBank/DDBJ whole genome shotgun (WGS) entry which is preliminary data.</text>
</comment>
<dbReference type="SUPFAM" id="SSF48695">
    <property type="entry name" value="Multiheme cytochromes"/>
    <property type="match status" value="2"/>
</dbReference>
<dbReference type="InterPro" id="IPR036280">
    <property type="entry name" value="Multihaem_cyt_sf"/>
</dbReference>
<evidence type="ECO:0000313" key="3">
    <source>
        <dbReference type="EMBL" id="HFC46832.1"/>
    </source>
</evidence>
<dbReference type="InterPro" id="IPR051829">
    <property type="entry name" value="Multiheme_Cytochr_ET"/>
</dbReference>
<dbReference type="Proteomes" id="UP000885797">
    <property type="component" value="Unassembled WGS sequence"/>
</dbReference>
<dbReference type="EMBL" id="DRND01000240">
    <property type="protein sequence ID" value="HFC46832.1"/>
    <property type="molecule type" value="Genomic_DNA"/>
</dbReference>
<dbReference type="Pfam" id="PF09699">
    <property type="entry name" value="Paired_CXXCH_1"/>
    <property type="match status" value="1"/>
</dbReference>
<name>A0A7V2SZ04_9BACT</name>
<evidence type="ECO:0000259" key="2">
    <source>
        <dbReference type="Pfam" id="PF09699"/>
    </source>
</evidence>
<dbReference type="Gene3D" id="1.10.1130.10">
    <property type="entry name" value="Flavocytochrome C3, Chain A"/>
    <property type="match status" value="1"/>
</dbReference>
<dbReference type="PANTHER" id="PTHR35038">
    <property type="entry name" value="DISSIMILATORY SULFITE REDUCTASE SIRA"/>
    <property type="match status" value="1"/>
</dbReference>
<accession>A0A7V2SZ04</accession>
<gene>
    <name evidence="3" type="ORF">ENJ63_03010</name>
</gene>
<evidence type="ECO:0000256" key="1">
    <source>
        <dbReference type="ARBA" id="ARBA00022729"/>
    </source>
</evidence>
<dbReference type="InterPro" id="IPR010177">
    <property type="entry name" value="Paired_CXXCH_1"/>
</dbReference>
<protein>
    <recommendedName>
        <fullName evidence="2">Doubled CXXCH motif domain-containing protein</fullName>
    </recommendedName>
</protein>
<dbReference type="AlphaFoldDB" id="A0A7V2SZ04"/>
<organism evidence="3">
    <name type="scientific">Dissulfuribacter thermophilus</name>
    <dbReference type="NCBI Taxonomy" id="1156395"/>
    <lineage>
        <taxon>Bacteria</taxon>
        <taxon>Pseudomonadati</taxon>
        <taxon>Thermodesulfobacteriota</taxon>
        <taxon>Dissulfuribacteria</taxon>
        <taxon>Dissulfuribacterales</taxon>
        <taxon>Dissulfuribacteraceae</taxon>
        <taxon>Dissulfuribacter</taxon>
    </lineage>
</organism>
<reference evidence="3" key="1">
    <citation type="journal article" date="2020" name="mSystems">
        <title>Genome- and Community-Level Interaction Insights into Carbon Utilization and Element Cycling Functions of Hydrothermarchaeota in Hydrothermal Sediment.</title>
        <authorList>
            <person name="Zhou Z."/>
            <person name="Liu Y."/>
            <person name="Xu W."/>
            <person name="Pan J."/>
            <person name="Luo Z.H."/>
            <person name="Li M."/>
        </authorList>
    </citation>
    <scope>NUCLEOTIDE SEQUENCE [LARGE SCALE GENOMIC DNA]</scope>
    <source>
        <strain evidence="3">HyVt-503</strain>
    </source>
</reference>
<sequence>MRSPMVSGPRIDPFKTAIFVVGLIILATSLVCLSLRKNPHAKLDCVECHSPSEKNRARLAGPITLICRRCHGDLFNEGYMHPFDVRPSKKVQIPPDFPLSDNGEITCVTCHDVHMTATIGSPFLNQALLRRNETGPFFCEICHGQALGIRKLGHAQALGEAHMRPKYVITNPGVSIDPISKNCISCHDGSYATGTKIMAGVWSHGKDFIGNDMGTHPIGVDYERARTRPGRKTELRPMATVDPRIKFFDGKVGCGSCHDPYKHSKDDLVIPNYQSRLCFACHAIDQ</sequence>
<feature type="domain" description="Doubled CXXCH motif" evidence="2">
    <location>
        <begin position="253"/>
        <end position="283"/>
    </location>
</feature>
<keyword evidence="1" id="KW-0732">Signal</keyword>
<proteinExistence type="predicted"/>